<sequence length="69" mass="7952">MLDQLQRQFYTTFLQTLQAAIHNYSYTRTLPSATRFPNNGEEDKLWNRNRDIRMDEGVGEGSVGVSIVT</sequence>
<evidence type="ECO:0000313" key="1">
    <source>
        <dbReference type="EMBL" id="GIZ03852.1"/>
    </source>
</evidence>
<name>A0AAV4Y9D8_CAEEX</name>
<keyword evidence="2" id="KW-1185">Reference proteome</keyword>
<dbReference type="EMBL" id="BPLR01001659">
    <property type="protein sequence ID" value="GIZ03852.1"/>
    <property type="molecule type" value="Genomic_DNA"/>
</dbReference>
<gene>
    <name evidence="1" type="ORF">CEXT_458261</name>
</gene>
<protein>
    <submittedName>
        <fullName evidence="1">Uncharacterized protein</fullName>
    </submittedName>
</protein>
<proteinExistence type="predicted"/>
<organism evidence="1 2">
    <name type="scientific">Caerostris extrusa</name>
    <name type="common">Bark spider</name>
    <name type="synonym">Caerostris bankana</name>
    <dbReference type="NCBI Taxonomy" id="172846"/>
    <lineage>
        <taxon>Eukaryota</taxon>
        <taxon>Metazoa</taxon>
        <taxon>Ecdysozoa</taxon>
        <taxon>Arthropoda</taxon>
        <taxon>Chelicerata</taxon>
        <taxon>Arachnida</taxon>
        <taxon>Araneae</taxon>
        <taxon>Araneomorphae</taxon>
        <taxon>Entelegynae</taxon>
        <taxon>Araneoidea</taxon>
        <taxon>Araneidae</taxon>
        <taxon>Caerostris</taxon>
    </lineage>
</organism>
<comment type="caution">
    <text evidence="1">The sequence shown here is derived from an EMBL/GenBank/DDBJ whole genome shotgun (WGS) entry which is preliminary data.</text>
</comment>
<reference evidence="1 2" key="1">
    <citation type="submission" date="2021-06" db="EMBL/GenBank/DDBJ databases">
        <title>Caerostris extrusa draft genome.</title>
        <authorList>
            <person name="Kono N."/>
            <person name="Arakawa K."/>
        </authorList>
    </citation>
    <scope>NUCLEOTIDE SEQUENCE [LARGE SCALE GENOMIC DNA]</scope>
</reference>
<dbReference type="AlphaFoldDB" id="A0AAV4Y9D8"/>
<accession>A0AAV4Y9D8</accession>
<evidence type="ECO:0000313" key="2">
    <source>
        <dbReference type="Proteomes" id="UP001054945"/>
    </source>
</evidence>
<dbReference type="Proteomes" id="UP001054945">
    <property type="component" value="Unassembled WGS sequence"/>
</dbReference>